<dbReference type="InterPro" id="IPR012338">
    <property type="entry name" value="Beta-lactam/transpept-like"/>
</dbReference>
<reference evidence="5 6" key="1">
    <citation type="submission" date="2021-01" db="EMBL/GenBank/DDBJ databases">
        <title>Genomic Encyclopedia of Type Strains, Phase IV (KMG-IV): sequencing the most valuable type-strain genomes for metagenomic binning, comparative biology and taxonomic classification.</title>
        <authorList>
            <person name="Goeker M."/>
        </authorList>
    </citation>
    <scope>NUCLEOTIDE SEQUENCE [LARGE SCALE GENOMIC DNA]</scope>
    <source>
        <strain evidence="5 6">DSM 105453</strain>
    </source>
</reference>
<accession>A0ABS2R5P2</accession>
<evidence type="ECO:0000313" key="5">
    <source>
        <dbReference type="EMBL" id="MBM7714710.1"/>
    </source>
</evidence>
<dbReference type="InterPro" id="IPR008756">
    <property type="entry name" value="Peptidase_M56"/>
</dbReference>
<feature type="domain" description="Peptidase M56" evidence="4">
    <location>
        <begin position="35"/>
        <end position="232"/>
    </location>
</feature>
<keyword evidence="2" id="KW-0472">Membrane</keyword>
<evidence type="ECO:0000256" key="2">
    <source>
        <dbReference type="SAM" id="Phobius"/>
    </source>
</evidence>
<name>A0ABS2R5P2_9BACI</name>
<feature type="domain" description="Penicillin-binding protein transpeptidase" evidence="3">
    <location>
        <begin position="304"/>
        <end position="513"/>
    </location>
</feature>
<dbReference type="Pfam" id="PF00905">
    <property type="entry name" value="Transpeptidase"/>
    <property type="match status" value="1"/>
</dbReference>
<dbReference type="Pfam" id="PF05569">
    <property type="entry name" value="Peptidase_M56"/>
    <property type="match status" value="1"/>
</dbReference>
<comment type="caution">
    <text evidence="5">The sequence shown here is derived from an EMBL/GenBank/DDBJ whole genome shotgun (WGS) entry which is preliminary data.</text>
</comment>
<feature type="transmembrane region" description="Helical" evidence="2">
    <location>
        <begin position="146"/>
        <end position="168"/>
    </location>
</feature>
<dbReference type="SUPFAM" id="SSF56601">
    <property type="entry name" value="beta-lactamase/transpeptidase-like"/>
    <property type="match status" value="1"/>
</dbReference>
<dbReference type="Proteomes" id="UP000823485">
    <property type="component" value="Unassembled WGS sequence"/>
</dbReference>
<evidence type="ECO:0000313" key="6">
    <source>
        <dbReference type="Proteomes" id="UP000823485"/>
    </source>
</evidence>
<comment type="similarity">
    <text evidence="1">Belongs to the peptidase M56 family.</text>
</comment>
<gene>
    <name evidence="5" type="ORF">JOC94_001682</name>
</gene>
<dbReference type="InterPro" id="IPR052173">
    <property type="entry name" value="Beta-lactam_resp_regulator"/>
</dbReference>
<protein>
    <submittedName>
        <fullName evidence="5">Bla regulator protein BlaR1</fullName>
    </submittedName>
</protein>
<feature type="transmembrane region" description="Helical" evidence="2">
    <location>
        <begin position="34"/>
        <end position="57"/>
    </location>
</feature>
<dbReference type="Gene3D" id="3.40.710.10">
    <property type="entry name" value="DD-peptidase/beta-lactamase superfamily"/>
    <property type="match status" value="1"/>
</dbReference>
<dbReference type="EMBL" id="JAFBFH010000009">
    <property type="protein sequence ID" value="MBM7714710.1"/>
    <property type="molecule type" value="Genomic_DNA"/>
</dbReference>
<evidence type="ECO:0000256" key="1">
    <source>
        <dbReference type="ARBA" id="ARBA00011075"/>
    </source>
</evidence>
<evidence type="ECO:0000259" key="4">
    <source>
        <dbReference type="Pfam" id="PF05569"/>
    </source>
</evidence>
<dbReference type="InterPro" id="IPR001460">
    <property type="entry name" value="PCN-bd_Tpept"/>
</dbReference>
<keyword evidence="6" id="KW-1185">Reference proteome</keyword>
<keyword evidence="2" id="KW-1133">Transmembrane helix</keyword>
<evidence type="ECO:0000259" key="3">
    <source>
        <dbReference type="Pfam" id="PF00905"/>
    </source>
</evidence>
<organism evidence="5 6">
    <name type="scientific">Siminovitchia thermophila</name>
    <dbReference type="NCBI Taxonomy" id="1245522"/>
    <lineage>
        <taxon>Bacteria</taxon>
        <taxon>Bacillati</taxon>
        <taxon>Bacillota</taxon>
        <taxon>Bacilli</taxon>
        <taxon>Bacillales</taxon>
        <taxon>Bacillaceae</taxon>
        <taxon>Siminovitchia</taxon>
    </lineage>
</organism>
<dbReference type="CDD" id="cd07341">
    <property type="entry name" value="M56_BlaR1_MecR1_like"/>
    <property type="match status" value="1"/>
</dbReference>
<dbReference type="PANTHER" id="PTHR34978">
    <property type="entry name" value="POSSIBLE SENSOR-TRANSDUCER PROTEIN BLAR"/>
    <property type="match status" value="1"/>
</dbReference>
<dbReference type="PANTHER" id="PTHR34978:SF3">
    <property type="entry name" value="SLR0241 PROTEIN"/>
    <property type="match status" value="1"/>
</dbReference>
<proteinExistence type="inferred from homology"/>
<sequence length="520" mass="59819">MNHEQISGVEVSQAPNTNVLHDFSVSVNKATPDFFYHTFMAVWITGMVIFVVMAIYANYQIRQLKKSAAPIQNEKVNELLEVCKEMVGVKRKIKLQETALIASPSTLGLIQPYILLPKTTLETFSLNDLKYVFLHELTHQKNKDVLINYVMLLLNIMYWFNPFVWHALKVMRMDRELACDAAVLNRLDESGYIEYGQTIIHFADKQQSRAFGQYASGMGGTKTQIKQRIKSIANYAGDSQLLKWKSKAICAALGIFMLCLTPLTWVIASSDDVYQFNEKNVIYEDLSSYFHGYNGSFVLYDPFKNQYQIYNRKMSEQRVSPNSTYKIYSALFALETNVITPHHNEQLWDGTVYPYKEWNTNQSLSTALGSSVNWYFQHLDQKAGKKQLQSYFHHINYGNEDLSGNLERYWIESSLKISPIEQVQILYGLDENTFGFKEENVRAVKNAILIDEQKHRQLFGKTGTGSINGNNVNGWFIGFVKKNDRSFYFAVNIQNKKGHANGSKAADIARQILRDKRIYE</sequence>
<keyword evidence="2" id="KW-0812">Transmembrane</keyword>
<dbReference type="NCBIfam" id="NF000326">
    <property type="entry name" value="blaR1_generic"/>
    <property type="match status" value="1"/>
</dbReference>